<evidence type="ECO:0000313" key="4">
    <source>
        <dbReference type="Proteomes" id="UP000091918"/>
    </source>
</evidence>
<evidence type="ECO:0000256" key="2">
    <source>
        <dbReference type="SAM" id="Phobius"/>
    </source>
</evidence>
<evidence type="ECO:0000256" key="1">
    <source>
        <dbReference type="SAM" id="MobiDB-lite"/>
    </source>
</evidence>
<accession>A0A1B7P404</accession>
<feature type="transmembrane region" description="Helical" evidence="2">
    <location>
        <begin position="47"/>
        <end position="67"/>
    </location>
</feature>
<sequence length="308" mass="35034">MFSPSTTPSSPLRPEASESPPPNNRGLISNTNNVANVVPQTPIRSSIVLSNLIPAVLLLIYALYMIYRIRNCQPFTQIKRFVLTHVFSQPNGKRRGWKGKRDKNDNGYVHIDANLNVIDLDDFVEHHDVEWDVLTSDNQDGHDTTTPTTPTITTTDEIEGRQRIDMKWERIDHGECRHSYPLVDILVSDPDTDSGMDLDHPLIDNDRGFDSDHNHEQMCQDDRRAQGYACNHLPTTQKPLAEFDMSKYFDPRTSRIRDNALLGDFEAEIGEDDEGENYGAKAKDGYVASWVHGSVNWVVARFINWLVD</sequence>
<feature type="region of interest" description="Disordered" evidence="1">
    <location>
        <begin position="1"/>
        <end position="30"/>
    </location>
</feature>
<dbReference type="EMBL" id="LGUA01000137">
    <property type="protein sequence ID" value="OAX83772.1"/>
    <property type="molecule type" value="Genomic_DNA"/>
</dbReference>
<feature type="compositionally biased region" description="Low complexity" evidence="1">
    <location>
        <begin position="1"/>
        <end position="10"/>
    </location>
</feature>
<name>A0A1B7P404_9EURO</name>
<comment type="caution">
    <text evidence="3">The sequence shown here is derived from an EMBL/GenBank/DDBJ whole genome shotgun (WGS) entry which is preliminary data.</text>
</comment>
<evidence type="ECO:0000313" key="3">
    <source>
        <dbReference type="EMBL" id="OAX83772.1"/>
    </source>
</evidence>
<gene>
    <name evidence="3" type="ORF">ACJ72_01856</name>
</gene>
<protein>
    <submittedName>
        <fullName evidence="3">Uncharacterized protein</fullName>
    </submittedName>
</protein>
<dbReference type="OrthoDB" id="4188521at2759"/>
<keyword evidence="2" id="KW-0472">Membrane</keyword>
<reference evidence="3 4" key="1">
    <citation type="submission" date="2015-07" db="EMBL/GenBank/DDBJ databases">
        <title>Emmonsia species relationships and genome sequence.</title>
        <authorList>
            <person name="Cuomo C.A."/>
            <person name="Schwartz I.S."/>
            <person name="Kenyon C."/>
            <person name="de Hoog G.S."/>
            <person name="Govender N.P."/>
            <person name="Botha A."/>
            <person name="Moreno L."/>
            <person name="de Vries M."/>
            <person name="Munoz J.F."/>
            <person name="Stielow J.B."/>
        </authorList>
    </citation>
    <scope>NUCLEOTIDE SEQUENCE [LARGE SCALE GENOMIC DNA]</scope>
    <source>
        <strain evidence="3 4">CBS 136260</strain>
    </source>
</reference>
<keyword evidence="4" id="KW-1185">Reference proteome</keyword>
<dbReference type="Proteomes" id="UP000091918">
    <property type="component" value="Unassembled WGS sequence"/>
</dbReference>
<organism evidence="3 4">
    <name type="scientific">Emergomyces africanus</name>
    <dbReference type="NCBI Taxonomy" id="1955775"/>
    <lineage>
        <taxon>Eukaryota</taxon>
        <taxon>Fungi</taxon>
        <taxon>Dikarya</taxon>
        <taxon>Ascomycota</taxon>
        <taxon>Pezizomycotina</taxon>
        <taxon>Eurotiomycetes</taxon>
        <taxon>Eurotiomycetidae</taxon>
        <taxon>Onygenales</taxon>
        <taxon>Ajellomycetaceae</taxon>
        <taxon>Emergomyces</taxon>
    </lineage>
</organism>
<keyword evidence="2" id="KW-1133">Transmembrane helix</keyword>
<keyword evidence="2" id="KW-0812">Transmembrane</keyword>
<proteinExistence type="predicted"/>
<dbReference type="AlphaFoldDB" id="A0A1B7P404"/>